<dbReference type="Pfam" id="PF08241">
    <property type="entry name" value="Methyltransf_11"/>
    <property type="match status" value="1"/>
</dbReference>
<keyword evidence="2" id="KW-0489">Methyltransferase</keyword>
<keyword evidence="2" id="KW-0808">Transferase</keyword>
<dbReference type="PANTHER" id="PTHR45180">
    <property type="entry name" value="OS01G0307686 PROTEIN"/>
    <property type="match status" value="1"/>
</dbReference>
<accession>A0A3M9N327</accession>
<name>A0A3M9N327_9BACT</name>
<dbReference type="SUPFAM" id="SSF53335">
    <property type="entry name" value="S-adenosyl-L-methionine-dependent methyltransferases"/>
    <property type="match status" value="1"/>
</dbReference>
<reference evidence="2 3" key="1">
    <citation type="submission" date="2018-11" db="EMBL/GenBank/DDBJ databases">
        <title>Rufibacter latericius sp. nov., isolated from water in Baiyang Lake.</title>
        <authorList>
            <person name="Yang Y."/>
        </authorList>
    </citation>
    <scope>NUCLEOTIDE SEQUENCE [LARGE SCALE GENOMIC DNA]</scope>
    <source>
        <strain evidence="2 3">R-22-1c-1</strain>
    </source>
</reference>
<dbReference type="GO" id="GO:0008757">
    <property type="term" value="F:S-adenosylmethionine-dependent methyltransferase activity"/>
    <property type="evidence" value="ECO:0007669"/>
    <property type="project" value="InterPro"/>
</dbReference>
<dbReference type="Proteomes" id="UP000272117">
    <property type="component" value="Unassembled WGS sequence"/>
</dbReference>
<dbReference type="RefSeq" id="WP_123125473.1">
    <property type="nucleotide sequence ID" value="NZ_RJJD01000001.1"/>
</dbReference>
<dbReference type="GO" id="GO:0032259">
    <property type="term" value="P:methylation"/>
    <property type="evidence" value="ECO:0007669"/>
    <property type="project" value="UniProtKB-KW"/>
</dbReference>
<keyword evidence="3" id="KW-1185">Reference proteome</keyword>
<sequence>MAPKDHFSTQASLYKKFRPTYPDALYQHLRSLVPTPELAWDCGTGNGQVAVELTKFCPHVHATDISEKQLAQAPASDRITYHLLPAEHTTFPDNSFDLITVGQAAHWFDLEKFYQEVNRVAKPNGVLALWGYGVLSISPEVDILFHHFYSQTVGPYWDFERSYVDKGYTTLPFPFREEPAFTGAITTHWSLPDFEGYLNSWSSVQTFIKKHGENPVNGLMERVKEVWPENDTKEVRFPVFSRIGRKNK</sequence>
<dbReference type="AlphaFoldDB" id="A0A3M9N327"/>
<gene>
    <name evidence="2" type="ORF">EFB08_03385</name>
</gene>
<proteinExistence type="predicted"/>
<feature type="domain" description="Methyltransferase type 11" evidence="1">
    <location>
        <begin position="41"/>
        <end position="128"/>
    </location>
</feature>
<protein>
    <submittedName>
        <fullName evidence="2">Class I SAM-dependent methyltransferase</fullName>
    </submittedName>
</protein>
<dbReference type="Gene3D" id="3.40.50.150">
    <property type="entry name" value="Vaccinia Virus protein VP39"/>
    <property type="match status" value="1"/>
</dbReference>
<dbReference type="InterPro" id="IPR029063">
    <property type="entry name" value="SAM-dependent_MTases_sf"/>
</dbReference>
<dbReference type="EMBL" id="RJJD01000001">
    <property type="protein sequence ID" value="RNI31573.1"/>
    <property type="molecule type" value="Genomic_DNA"/>
</dbReference>
<dbReference type="InterPro" id="IPR013216">
    <property type="entry name" value="Methyltransf_11"/>
</dbReference>
<evidence type="ECO:0000259" key="1">
    <source>
        <dbReference type="Pfam" id="PF08241"/>
    </source>
</evidence>
<comment type="caution">
    <text evidence="2">The sequence shown here is derived from an EMBL/GenBank/DDBJ whole genome shotgun (WGS) entry which is preliminary data.</text>
</comment>
<dbReference type="PANTHER" id="PTHR45180:SF1">
    <property type="entry name" value="OS01G0307686 PROTEIN"/>
    <property type="match status" value="1"/>
</dbReference>
<evidence type="ECO:0000313" key="2">
    <source>
        <dbReference type="EMBL" id="RNI31573.1"/>
    </source>
</evidence>
<dbReference type="OrthoDB" id="9797252at2"/>
<organism evidence="2 3">
    <name type="scientific">Rufibacter latericius</name>
    <dbReference type="NCBI Taxonomy" id="2487040"/>
    <lineage>
        <taxon>Bacteria</taxon>
        <taxon>Pseudomonadati</taxon>
        <taxon>Bacteroidota</taxon>
        <taxon>Cytophagia</taxon>
        <taxon>Cytophagales</taxon>
        <taxon>Hymenobacteraceae</taxon>
        <taxon>Rufibacter</taxon>
    </lineage>
</organism>
<dbReference type="CDD" id="cd02440">
    <property type="entry name" value="AdoMet_MTases"/>
    <property type="match status" value="1"/>
</dbReference>
<evidence type="ECO:0000313" key="3">
    <source>
        <dbReference type="Proteomes" id="UP000272117"/>
    </source>
</evidence>